<evidence type="ECO:0000313" key="2">
    <source>
        <dbReference type="WBParaSite" id="BXY_1309000.1"/>
    </source>
</evidence>
<protein>
    <submittedName>
        <fullName evidence="2">MBL fold metallo-hydrolase</fullName>
    </submittedName>
</protein>
<sequence length="52" mass="5694">MAAPTPLGHPLFFPGPAILVNVHERPELITFEGVVAVYPRRHWSLPTSTGDT</sequence>
<name>A0A1I7SJ66_BURXY</name>
<dbReference type="Proteomes" id="UP000095284">
    <property type="component" value="Unplaced"/>
</dbReference>
<reference evidence="2" key="1">
    <citation type="submission" date="2016-11" db="UniProtKB">
        <authorList>
            <consortium name="WormBaseParasite"/>
        </authorList>
    </citation>
    <scope>IDENTIFICATION</scope>
</reference>
<proteinExistence type="predicted"/>
<evidence type="ECO:0000313" key="1">
    <source>
        <dbReference type="Proteomes" id="UP000095284"/>
    </source>
</evidence>
<accession>A0A1I7SJ66</accession>
<dbReference type="AlphaFoldDB" id="A0A1I7SJ66"/>
<organism evidence="1 2">
    <name type="scientific">Bursaphelenchus xylophilus</name>
    <name type="common">Pinewood nematode worm</name>
    <name type="synonym">Aphelenchoides xylophilus</name>
    <dbReference type="NCBI Taxonomy" id="6326"/>
    <lineage>
        <taxon>Eukaryota</taxon>
        <taxon>Metazoa</taxon>
        <taxon>Ecdysozoa</taxon>
        <taxon>Nematoda</taxon>
        <taxon>Chromadorea</taxon>
        <taxon>Rhabditida</taxon>
        <taxon>Tylenchina</taxon>
        <taxon>Tylenchomorpha</taxon>
        <taxon>Aphelenchoidea</taxon>
        <taxon>Aphelenchoididae</taxon>
        <taxon>Bursaphelenchus</taxon>
    </lineage>
</organism>
<dbReference type="WBParaSite" id="BXY_1309000.1">
    <property type="protein sequence ID" value="BXY_1309000.1"/>
    <property type="gene ID" value="BXY_1309000"/>
</dbReference>